<keyword evidence="1" id="KW-0812">Transmembrane</keyword>
<comment type="caution">
    <text evidence="2">The sequence shown here is derived from an EMBL/GenBank/DDBJ whole genome shotgun (WGS) entry which is preliminary data.</text>
</comment>
<feature type="transmembrane region" description="Helical" evidence="1">
    <location>
        <begin position="150"/>
        <end position="168"/>
    </location>
</feature>
<protein>
    <submittedName>
        <fullName evidence="2">Uncharacterized protein</fullName>
    </submittedName>
</protein>
<feature type="transmembrane region" description="Helical" evidence="1">
    <location>
        <begin position="94"/>
        <end position="115"/>
    </location>
</feature>
<keyword evidence="3" id="KW-1185">Reference proteome</keyword>
<feature type="transmembrane region" description="Helical" evidence="1">
    <location>
        <begin position="127"/>
        <end position="144"/>
    </location>
</feature>
<keyword evidence="1" id="KW-1133">Transmembrane helix</keyword>
<dbReference type="HOGENOM" id="CLU_1530721_0_0_5"/>
<sequence>MPPSKPLPPFIESWPGLGFLALWLFTGDLRAAGWTGATLALTVFAALAWRRRAPDGIALGINLFTLLCAPLIETLHLAGLAGPRDWMLGHIPPLLLLSVALTGAGLTLLTPRGLVGRPGPGSRRGSLALVLLALLGALVLAYPPAPALPLNAGVLLFVLFCARGWLAARHRETAA</sequence>
<evidence type="ECO:0000313" key="3">
    <source>
        <dbReference type="Proteomes" id="UP000025047"/>
    </source>
</evidence>
<dbReference type="STRING" id="1122180.Lokhon_01234"/>
<keyword evidence="1" id="KW-0472">Membrane</keyword>
<dbReference type="RefSeq" id="WP_017928369.1">
    <property type="nucleotide sequence ID" value="NZ_KB822997.1"/>
</dbReference>
<feature type="transmembrane region" description="Helical" evidence="1">
    <location>
        <begin position="31"/>
        <end position="49"/>
    </location>
</feature>
<gene>
    <name evidence="2" type="ORF">Lokhon_01234</name>
</gene>
<proteinExistence type="predicted"/>
<dbReference type="eggNOG" id="ENOG503409F">
    <property type="taxonomic scope" value="Bacteria"/>
</dbReference>
<accession>A0A017HDQ3</accession>
<organism evidence="2 3">
    <name type="scientific">Limimaricola hongkongensis DSM 17492</name>
    <dbReference type="NCBI Taxonomy" id="1122180"/>
    <lineage>
        <taxon>Bacteria</taxon>
        <taxon>Pseudomonadati</taxon>
        <taxon>Pseudomonadota</taxon>
        <taxon>Alphaproteobacteria</taxon>
        <taxon>Rhodobacterales</taxon>
        <taxon>Paracoccaceae</taxon>
        <taxon>Limimaricola</taxon>
    </lineage>
</organism>
<feature type="transmembrane region" description="Helical" evidence="1">
    <location>
        <begin position="61"/>
        <end position="82"/>
    </location>
</feature>
<evidence type="ECO:0000313" key="2">
    <source>
        <dbReference type="EMBL" id="EYD72435.1"/>
    </source>
</evidence>
<dbReference type="EMBL" id="APGJ01000004">
    <property type="protein sequence ID" value="EYD72435.1"/>
    <property type="molecule type" value="Genomic_DNA"/>
</dbReference>
<evidence type="ECO:0000256" key="1">
    <source>
        <dbReference type="SAM" id="Phobius"/>
    </source>
</evidence>
<dbReference type="AlphaFoldDB" id="A0A017HDQ3"/>
<dbReference type="PATRIC" id="fig|1122180.6.peg.1220"/>
<name>A0A017HDQ3_9RHOB</name>
<dbReference type="Proteomes" id="UP000025047">
    <property type="component" value="Unassembled WGS sequence"/>
</dbReference>
<reference evidence="2 3" key="1">
    <citation type="submission" date="2013-03" db="EMBL/GenBank/DDBJ databases">
        <authorList>
            <person name="Fiebig A."/>
            <person name="Goeker M."/>
            <person name="Klenk H.-P.P."/>
        </authorList>
    </citation>
    <scope>NUCLEOTIDE SEQUENCE [LARGE SCALE GENOMIC DNA]</scope>
    <source>
        <strain evidence="2 3">DSM 17492</strain>
    </source>
</reference>